<comment type="caution">
    <text evidence="2">The sequence shown here is derived from an EMBL/GenBank/DDBJ whole genome shotgun (WGS) entry which is preliminary data.</text>
</comment>
<evidence type="ECO:0000313" key="3">
    <source>
        <dbReference type="Proteomes" id="UP000231569"/>
    </source>
</evidence>
<accession>A0A2M8KUL0</accession>
<organism evidence="2 3">
    <name type="scientific">Candidatus Roizmanbacteria bacterium CG10_big_fil_rev_8_21_14_0_10_45_7</name>
    <dbReference type="NCBI Taxonomy" id="1974854"/>
    <lineage>
        <taxon>Bacteria</taxon>
        <taxon>Candidatus Roizmaniibacteriota</taxon>
    </lineage>
</organism>
<gene>
    <name evidence="2" type="ORF">COU89_02500</name>
</gene>
<keyword evidence="1" id="KW-0472">Membrane</keyword>
<dbReference type="EMBL" id="PFEE01000054">
    <property type="protein sequence ID" value="PJE63591.1"/>
    <property type="molecule type" value="Genomic_DNA"/>
</dbReference>
<sequence>MRCPHCDTIFEAYHAGSVGANRCPQCHALWFKNNDVHFLSYDEAAQIADDNISVILNKRLYLCPNCSSVMEKNELGYHCPHCGGQLTSSGLLMADKKKRIEELQDERPGFSFSQLRGTVIIASVAMLFFVNYVILSRLSTRSTVNTEASGIVESVHVQHKNGGDILVLFTTQDAYRSKLLVEQAKEQTFFTISDTPQLAHMVSIPYDLRDARMTIILIDQEGAEARSDVMNIRELLSAEGQ</sequence>
<dbReference type="AlphaFoldDB" id="A0A2M8KUL0"/>
<keyword evidence="1" id="KW-1133">Transmembrane helix</keyword>
<reference evidence="3" key="1">
    <citation type="submission" date="2017-09" db="EMBL/GenBank/DDBJ databases">
        <title>Depth-based differentiation of microbial function through sediment-hosted aquifers and enrichment of novel symbionts in the deep terrestrial subsurface.</title>
        <authorList>
            <person name="Probst A.J."/>
            <person name="Ladd B."/>
            <person name="Jarett J.K."/>
            <person name="Geller-Mcgrath D.E."/>
            <person name="Sieber C.M.K."/>
            <person name="Emerson J.B."/>
            <person name="Anantharaman K."/>
            <person name="Thomas B.C."/>
            <person name="Malmstrom R."/>
            <person name="Stieglmeier M."/>
            <person name="Klingl A."/>
            <person name="Woyke T."/>
            <person name="Ryan C.M."/>
            <person name="Banfield J.F."/>
        </authorList>
    </citation>
    <scope>NUCLEOTIDE SEQUENCE [LARGE SCALE GENOMIC DNA]</scope>
</reference>
<name>A0A2M8KUL0_9BACT</name>
<dbReference type="Proteomes" id="UP000231569">
    <property type="component" value="Unassembled WGS sequence"/>
</dbReference>
<proteinExistence type="predicted"/>
<evidence type="ECO:0000256" key="1">
    <source>
        <dbReference type="SAM" id="Phobius"/>
    </source>
</evidence>
<evidence type="ECO:0000313" key="2">
    <source>
        <dbReference type="EMBL" id="PJE63591.1"/>
    </source>
</evidence>
<feature type="transmembrane region" description="Helical" evidence="1">
    <location>
        <begin position="117"/>
        <end position="135"/>
    </location>
</feature>
<keyword evidence="1" id="KW-0812">Transmembrane</keyword>
<evidence type="ECO:0008006" key="4">
    <source>
        <dbReference type="Google" id="ProtNLM"/>
    </source>
</evidence>
<protein>
    <recommendedName>
        <fullName evidence="4">Transcription factor zinc-finger domain-containing protein</fullName>
    </recommendedName>
</protein>